<keyword evidence="4" id="KW-1185">Reference proteome</keyword>
<dbReference type="RefSeq" id="WP_219777792.1">
    <property type="nucleotide sequence ID" value="NZ_JAHXPT010000001.1"/>
</dbReference>
<dbReference type="InterPro" id="IPR050902">
    <property type="entry name" value="ABC_Transporter_SBP"/>
</dbReference>
<dbReference type="Gene3D" id="3.40.50.1980">
    <property type="entry name" value="Nitrogenase molybdenum iron protein domain"/>
    <property type="match status" value="2"/>
</dbReference>
<gene>
    <name evidence="3" type="ORF">KYD98_01355</name>
</gene>
<proteinExistence type="inferred from homology"/>
<feature type="domain" description="Fe/B12 periplasmic-binding" evidence="2">
    <location>
        <begin position="57"/>
        <end position="315"/>
    </location>
</feature>
<organism evidence="3 4">
    <name type="scientific">Clostridium weizhouense</name>
    <dbReference type="NCBI Taxonomy" id="2859781"/>
    <lineage>
        <taxon>Bacteria</taxon>
        <taxon>Bacillati</taxon>
        <taxon>Bacillota</taxon>
        <taxon>Clostridia</taxon>
        <taxon>Eubacteriales</taxon>
        <taxon>Clostridiaceae</taxon>
        <taxon>Clostridium</taxon>
    </lineage>
</organism>
<dbReference type="PANTHER" id="PTHR30535:SF34">
    <property type="entry name" value="MOLYBDATE-BINDING PROTEIN MOLA"/>
    <property type="match status" value="1"/>
</dbReference>
<dbReference type="PANTHER" id="PTHR30535">
    <property type="entry name" value="VITAMIN B12-BINDING PROTEIN"/>
    <property type="match status" value="1"/>
</dbReference>
<dbReference type="PROSITE" id="PS51257">
    <property type="entry name" value="PROKAR_LIPOPROTEIN"/>
    <property type="match status" value="1"/>
</dbReference>
<reference evidence="3 4" key="1">
    <citation type="submission" date="2021-07" db="EMBL/GenBank/DDBJ databases">
        <title>Clostridium weizhouense sp. nov., an anaerobic bacterium isolated from activated sludge of Petroleum wastewater.</title>
        <authorList>
            <person name="Li Q."/>
        </authorList>
    </citation>
    <scope>NUCLEOTIDE SEQUENCE [LARGE SCALE GENOMIC DNA]</scope>
    <source>
        <strain evidence="3 4">YB-6</strain>
    </source>
</reference>
<evidence type="ECO:0000256" key="1">
    <source>
        <dbReference type="ARBA" id="ARBA00008814"/>
    </source>
</evidence>
<evidence type="ECO:0000313" key="3">
    <source>
        <dbReference type="EMBL" id="MBW6408734.1"/>
    </source>
</evidence>
<dbReference type="SUPFAM" id="SSF53807">
    <property type="entry name" value="Helical backbone' metal receptor"/>
    <property type="match status" value="1"/>
</dbReference>
<protein>
    <submittedName>
        <fullName evidence="3">ABC transporter substrate-binding protein</fullName>
    </submittedName>
</protein>
<evidence type="ECO:0000259" key="2">
    <source>
        <dbReference type="PROSITE" id="PS50983"/>
    </source>
</evidence>
<accession>A0ABS7AJ96</accession>
<evidence type="ECO:0000313" key="4">
    <source>
        <dbReference type="Proteomes" id="UP001519921"/>
    </source>
</evidence>
<dbReference type="Proteomes" id="UP001519921">
    <property type="component" value="Unassembled WGS sequence"/>
</dbReference>
<dbReference type="InterPro" id="IPR002491">
    <property type="entry name" value="ABC_transptr_periplasmic_BD"/>
</dbReference>
<comment type="similarity">
    <text evidence="1">Belongs to the bacterial solute-binding protein 8 family.</text>
</comment>
<comment type="caution">
    <text evidence="3">The sequence shown here is derived from an EMBL/GenBank/DDBJ whole genome shotgun (WGS) entry which is preliminary data.</text>
</comment>
<dbReference type="EMBL" id="JAHXPT010000001">
    <property type="protein sequence ID" value="MBW6408734.1"/>
    <property type="molecule type" value="Genomic_DNA"/>
</dbReference>
<dbReference type="PROSITE" id="PS50983">
    <property type="entry name" value="FE_B12_PBP"/>
    <property type="match status" value="1"/>
</dbReference>
<dbReference type="Pfam" id="PF01497">
    <property type="entry name" value="Peripla_BP_2"/>
    <property type="match status" value="1"/>
</dbReference>
<dbReference type="Gene3D" id="1.20.58.2180">
    <property type="match status" value="1"/>
</dbReference>
<name>A0ABS7AJ96_9CLOT</name>
<sequence>MRKIKRIWSIILTFVLITTFFVGCGKSKEVVSNNVDKTITVEDQLGRKVEIKGEVNKIVSSYPITTSLLVALGLKDKLTGVEMKPKDRELYKRVAPEFFDLPQIGSAKSINVEECAKIKPDLVIIPTRIKEVIPQFEQLNIPVIAVEPESLDSFLDCVKLVGKSTNTEKRANEIVKYYEDNLEKVKKINENNNNKPKVYLSGSANVLRTCTSKMYQDYMIKASGGNNVTSSLEDGYWVDISAEQLLAYNPDIIYIVQYAKYSVEDVLNDERLKDVNAVKNKKVFVIPSVIEPWDYPTPSSILGILWMTNNINPDKYSKDEFEKTAKDFYKKFFNLEVENKDIGI</sequence>